<evidence type="ECO:0000256" key="4">
    <source>
        <dbReference type="ARBA" id="ARBA00022670"/>
    </source>
</evidence>
<organism evidence="9 10">
    <name type="scientific">Gossypium barbadense</name>
    <name type="common">Sea Island cotton</name>
    <name type="synonym">Hibiscus barbadensis</name>
    <dbReference type="NCBI Taxonomy" id="3634"/>
    <lineage>
        <taxon>Eukaryota</taxon>
        <taxon>Viridiplantae</taxon>
        <taxon>Streptophyta</taxon>
        <taxon>Embryophyta</taxon>
        <taxon>Tracheophyta</taxon>
        <taxon>Spermatophyta</taxon>
        <taxon>Magnoliopsida</taxon>
        <taxon>eudicotyledons</taxon>
        <taxon>Gunneridae</taxon>
        <taxon>Pentapetalae</taxon>
        <taxon>rosids</taxon>
        <taxon>malvids</taxon>
        <taxon>Malvales</taxon>
        <taxon>Malvaceae</taxon>
        <taxon>Malvoideae</taxon>
        <taxon>Gossypium</taxon>
    </lineage>
</organism>
<dbReference type="GO" id="GO:0006508">
    <property type="term" value="P:proteolysis"/>
    <property type="evidence" value="ECO:0007669"/>
    <property type="project" value="UniProtKB-KW"/>
</dbReference>
<evidence type="ECO:0000256" key="6">
    <source>
        <dbReference type="ARBA" id="ARBA00022801"/>
    </source>
</evidence>
<dbReference type="AlphaFoldDB" id="A0A2P5YJG0"/>
<evidence type="ECO:0000313" key="10">
    <source>
        <dbReference type="Proteomes" id="UP000239757"/>
    </source>
</evidence>
<dbReference type="Gene3D" id="3.10.20.90">
    <property type="entry name" value="Phosphatidylinositol 3-kinase Catalytic Subunit, Chain A, domain 1"/>
    <property type="match status" value="1"/>
</dbReference>
<dbReference type="Pfam" id="PF25242">
    <property type="entry name" value="Ubiquitin_UBP8"/>
    <property type="match status" value="1"/>
</dbReference>
<keyword evidence="4" id="KW-0645">Protease</keyword>
<dbReference type="EC" id="3.4.19.12" evidence="3"/>
<keyword evidence="5" id="KW-0833">Ubl conjugation pathway</keyword>
<dbReference type="InterPro" id="IPR028889">
    <property type="entry name" value="USP"/>
</dbReference>
<gene>
    <name evidence="9" type="ORF">GOBAR_AA04864</name>
</gene>
<evidence type="ECO:0000256" key="1">
    <source>
        <dbReference type="ARBA" id="ARBA00000707"/>
    </source>
</evidence>
<dbReference type="InterPro" id="IPR057372">
    <property type="entry name" value="Ubiquitin_UBP8/5"/>
</dbReference>
<protein>
    <recommendedName>
        <fullName evidence="3">ubiquitinyl hydrolase 1</fullName>
        <ecNumber evidence="3">3.4.19.12</ecNumber>
    </recommendedName>
</protein>
<dbReference type="GO" id="GO:0004843">
    <property type="term" value="F:cysteine-type deubiquitinase activity"/>
    <property type="evidence" value="ECO:0007669"/>
    <property type="project" value="UniProtKB-EC"/>
</dbReference>
<dbReference type="Proteomes" id="UP000239757">
    <property type="component" value="Unassembled WGS sequence"/>
</dbReference>
<dbReference type="CDD" id="cd02674">
    <property type="entry name" value="Peptidase_C19R"/>
    <property type="match status" value="1"/>
</dbReference>
<accession>A0A2P5YJG0</accession>
<dbReference type="InterPro" id="IPR001394">
    <property type="entry name" value="Peptidase_C19_UCH"/>
</dbReference>
<dbReference type="PROSITE" id="PS00973">
    <property type="entry name" value="USP_2"/>
    <property type="match status" value="1"/>
</dbReference>
<feature type="domain" description="USP" evidence="8">
    <location>
        <begin position="270"/>
        <end position="1000"/>
    </location>
</feature>
<dbReference type="EMBL" id="KZ663111">
    <property type="protein sequence ID" value="PPS15729.1"/>
    <property type="molecule type" value="Genomic_DNA"/>
</dbReference>
<evidence type="ECO:0000256" key="5">
    <source>
        <dbReference type="ARBA" id="ARBA00022786"/>
    </source>
</evidence>
<evidence type="ECO:0000259" key="8">
    <source>
        <dbReference type="PROSITE" id="PS50235"/>
    </source>
</evidence>
<dbReference type="PANTHER" id="PTHR21646">
    <property type="entry name" value="UBIQUITIN CARBOXYL-TERMINAL HYDROLASE"/>
    <property type="match status" value="1"/>
</dbReference>
<evidence type="ECO:0000256" key="2">
    <source>
        <dbReference type="ARBA" id="ARBA00009085"/>
    </source>
</evidence>
<dbReference type="PANTHER" id="PTHR21646:SF24">
    <property type="entry name" value="UBIQUITIN CARBOXYL-TERMINAL HYDROLASE"/>
    <property type="match status" value="1"/>
</dbReference>
<keyword evidence="7" id="KW-0788">Thiol protease</keyword>
<name>A0A2P5YJG0_GOSBA</name>
<evidence type="ECO:0000256" key="3">
    <source>
        <dbReference type="ARBA" id="ARBA00012759"/>
    </source>
</evidence>
<keyword evidence="6" id="KW-0378">Hydrolase</keyword>
<dbReference type="PROSITE" id="PS00972">
    <property type="entry name" value="USP_1"/>
    <property type="match status" value="1"/>
</dbReference>
<comment type="similarity">
    <text evidence="2">Belongs to the peptidase C19 family.</text>
</comment>
<dbReference type="InterPro" id="IPR038765">
    <property type="entry name" value="Papain-like_cys_pep_sf"/>
</dbReference>
<dbReference type="Gene3D" id="3.90.70.10">
    <property type="entry name" value="Cysteine proteinases"/>
    <property type="match status" value="2"/>
</dbReference>
<evidence type="ECO:0000313" key="9">
    <source>
        <dbReference type="EMBL" id="PPS15729.1"/>
    </source>
</evidence>
<dbReference type="OrthoDB" id="292964at2759"/>
<dbReference type="SUPFAM" id="SSF54001">
    <property type="entry name" value="Cysteine proteinases"/>
    <property type="match status" value="1"/>
</dbReference>
<reference evidence="9 10" key="1">
    <citation type="submission" date="2015-01" db="EMBL/GenBank/DDBJ databases">
        <title>Genome of allotetraploid Gossypium barbadense reveals genomic plasticity and fiber elongation in cotton evolution.</title>
        <authorList>
            <person name="Chen X."/>
            <person name="Liu X."/>
            <person name="Zhao B."/>
            <person name="Zheng H."/>
            <person name="Hu Y."/>
            <person name="Lu G."/>
            <person name="Yang C."/>
            <person name="Chen J."/>
            <person name="Shan C."/>
            <person name="Zhang L."/>
            <person name="Zhou Y."/>
            <person name="Wang L."/>
            <person name="Guo W."/>
            <person name="Bai Y."/>
            <person name="Ruan J."/>
            <person name="Shangguan X."/>
            <person name="Mao Y."/>
            <person name="Jiang J."/>
            <person name="Zhu Y."/>
            <person name="Lei J."/>
            <person name="Kang H."/>
            <person name="Chen S."/>
            <person name="He X."/>
            <person name="Wang R."/>
            <person name="Wang Y."/>
            <person name="Chen J."/>
            <person name="Wang L."/>
            <person name="Yu S."/>
            <person name="Wang B."/>
            <person name="Wei J."/>
            <person name="Song S."/>
            <person name="Lu X."/>
            <person name="Gao Z."/>
            <person name="Gu W."/>
            <person name="Deng X."/>
            <person name="Ma D."/>
            <person name="Wang S."/>
            <person name="Liang W."/>
            <person name="Fang L."/>
            <person name="Cai C."/>
            <person name="Zhu X."/>
            <person name="Zhou B."/>
            <person name="Zhang Y."/>
            <person name="Chen Z."/>
            <person name="Xu S."/>
            <person name="Zhu R."/>
            <person name="Wang S."/>
            <person name="Zhang T."/>
            <person name="Zhao G."/>
        </authorList>
    </citation>
    <scope>NUCLEOTIDE SEQUENCE [LARGE SCALE GENOMIC DNA]</scope>
    <source>
        <strain evidence="10">cv. Xinhai21</strain>
        <tissue evidence="9">Leaf</tissue>
    </source>
</reference>
<comment type="catalytic activity">
    <reaction evidence="1">
        <text>Thiol-dependent hydrolysis of ester, thioester, amide, peptide and isopeptide bonds formed by the C-terminal Gly of ubiquitin (a 76-residue protein attached to proteins as an intracellular targeting signal).</text>
        <dbReference type="EC" id="3.4.19.12"/>
    </reaction>
</comment>
<proteinExistence type="inferred from homology"/>
<evidence type="ECO:0000256" key="7">
    <source>
        <dbReference type="ARBA" id="ARBA00022807"/>
    </source>
</evidence>
<dbReference type="InterPro" id="IPR018200">
    <property type="entry name" value="USP_CS"/>
</dbReference>
<dbReference type="GO" id="GO:0016579">
    <property type="term" value="P:protein deubiquitination"/>
    <property type="evidence" value="ECO:0007669"/>
    <property type="project" value="InterPro"/>
</dbReference>
<dbReference type="Pfam" id="PF00443">
    <property type="entry name" value="UCH"/>
    <property type="match status" value="1"/>
</dbReference>
<dbReference type="PROSITE" id="PS50235">
    <property type="entry name" value="USP_3"/>
    <property type="match status" value="1"/>
</dbReference>
<dbReference type="InterPro" id="IPR050185">
    <property type="entry name" value="Ub_carboxyl-term_hydrolase"/>
</dbReference>
<sequence length="1002" mass="112234">MTSEFTLCPSVVNLWWWKDAQDSTSSESDSKKGILYTATSGTSYAGPMKLINNIFNSDLAFNLRKEEESSLHNGENGEVGVSGRDYALVPGEMWLQALKWHSDAKVAAKGGKSFSAAEDDMADVYPLHLRLSIPREMNSLAVKISKKDNAVELFRRACKIFSIDSEQLRIWDFSGQTALYFVNERDRFLKDSQRQSDQEILLELQVYGLSDSMKCRGGRKDEMLGHPANCSSDAPVLSNSCNGTTNSNFGSTSASIFCGRSGEAGSLGLTGLQNLGNTCFMNSAIQCLAHTPKVVDYFLGDYTREISPDNPLGMKNSVKFELFLVVCIHKACDPGTSYAGPMKLINNIFNSDLAFNLKKEEDSSLHNGENGEVGVSGRDYALVPGEMWLQALKGEIASAFGDLLRKLWAPGATPVAPRTFKSKLARFAPQFSGFNQHDSQELLAFLLDGLHEDLNRVKSKPYVEMKDSEGRQDEEVADEYWQNHIARNDSIIVDVCQGQYKSTLVCPQCKKVSVTFDPFMYLSLPLPSTTSRTITVTVISTDGTFQPAPFTITVPKSGKLEDLIQALSIACSLGADENLLVAEIYNHRIIRYLEELSDSLSLIRDDDTLVAYRLNKDIEKAPLVVFMHQQMEEQYMLGKLTSSWKTFGIPLVARLSNVETGSDIHGLYLKLLNSFQTQAEDVLEDHDTSESTAVEDISLKEHDASSPISNGIEKPPDANGVSALSEAELQLYITDDKGIVKESQILMAEAIPAAGMSRRLHVLVPWPEKYVKQYDTQLLGSLPQIFKSCFFAKRPQESVSLYKCLQAFLMEEPLGPEDMWYCPRCKEHRQASKKLDLWRLPEIVVIHLKRFSYNRFLKNKLETYVDFPIDNLDLSNYIGSRNGELSNRYMLYAVSNHYGSMGGGHYTAFVHDFIREVNPEYNIFQVSERASCTSQAPDPPPVPLNVVQNFDIGLYDAGLYQKRMHHGGGQWYEFDDSHVFPISLEKIKTSAAYLLFYRRVVE</sequence>